<evidence type="ECO:0008006" key="3">
    <source>
        <dbReference type="Google" id="ProtNLM"/>
    </source>
</evidence>
<reference evidence="2" key="1">
    <citation type="journal article" date="2015" name="Nature">
        <title>Complex archaea that bridge the gap between prokaryotes and eukaryotes.</title>
        <authorList>
            <person name="Spang A."/>
            <person name="Saw J.H."/>
            <person name="Jorgensen S.L."/>
            <person name="Zaremba-Niedzwiedzka K."/>
            <person name="Martijn J."/>
            <person name="Lind A.E."/>
            <person name="van Eijk R."/>
            <person name="Schleper C."/>
            <person name="Guy L."/>
            <person name="Ettema T.J."/>
        </authorList>
    </citation>
    <scope>NUCLEOTIDE SEQUENCE</scope>
</reference>
<gene>
    <name evidence="2" type="ORF">LCGC14_0186040</name>
</gene>
<name>A0A0F9US78_9ZZZZ</name>
<protein>
    <recommendedName>
        <fullName evidence="3">DUF2927 domain-containing protein</fullName>
    </recommendedName>
</protein>
<feature type="compositionally biased region" description="Pro residues" evidence="1">
    <location>
        <begin position="41"/>
        <end position="50"/>
    </location>
</feature>
<evidence type="ECO:0000313" key="2">
    <source>
        <dbReference type="EMBL" id="KKN94529.1"/>
    </source>
</evidence>
<accession>A0A0F9US78</accession>
<dbReference type="Pfam" id="PF11150">
    <property type="entry name" value="DUF2927"/>
    <property type="match status" value="1"/>
</dbReference>
<dbReference type="EMBL" id="LAZR01000077">
    <property type="protein sequence ID" value="KKN94529.1"/>
    <property type="molecule type" value="Genomic_DNA"/>
</dbReference>
<dbReference type="AlphaFoldDB" id="A0A0F9US78"/>
<sequence>MAWQRLGQAGWFGTVAMVAALAACTPQPPVEPTLKPIARPETPPAPPPVVAKPTSQKSAKLRSYFHQIQQAQLSQGLLRRDGGGQDTPFSAGMLVRNFEQIAFYNEYNATLTGRGDKSPMRRWERPVRMEVVFGDGVPPSERARDEASIKKYAARLAATTQHSVSVGGKPNFMVIVAGEDDRSDALALAAKRIPGVTAESLAALGDLRRDTYCVVAAYAGGADPNIYTAAVAVIRAENPSLMRLSCIHEELAQGLGLANDSPTARPSIFNDDDEFALLTRHDELLLKMLYDPRLHAGMTAEEATPVAREIANELLGGPV</sequence>
<organism evidence="2">
    <name type="scientific">marine sediment metagenome</name>
    <dbReference type="NCBI Taxonomy" id="412755"/>
    <lineage>
        <taxon>unclassified sequences</taxon>
        <taxon>metagenomes</taxon>
        <taxon>ecological metagenomes</taxon>
    </lineage>
</organism>
<dbReference type="PROSITE" id="PS51257">
    <property type="entry name" value="PROKAR_LIPOPROTEIN"/>
    <property type="match status" value="1"/>
</dbReference>
<dbReference type="InterPro" id="IPR021323">
    <property type="entry name" value="DUF2927"/>
</dbReference>
<proteinExistence type="predicted"/>
<feature type="region of interest" description="Disordered" evidence="1">
    <location>
        <begin position="32"/>
        <end position="56"/>
    </location>
</feature>
<evidence type="ECO:0000256" key="1">
    <source>
        <dbReference type="SAM" id="MobiDB-lite"/>
    </source>
</evidence>
<comment type="caution">
    <text evidence="2">The sequence shown here is derived from an EMBL/GenBank/DDBJ whole genome shotgun (WGS) entry which is preliminary data.</text>
</comment>